<organism evidence="2 3">
    <name type="scientific">Rikenella microfusus</name>
    <dbReference type="NCBI Taxonomy" id="28139"/>
    <lineage>
        <taxon>Bacteria</taxon>
        <taxon>Pseudomonadati</taxon>
        <taxon>Bacteroidota</taxon>
        <taxon>Bacteroidia</taxon>
        <taxon>Bacteroidales</taxon>
        <taxon>Rikenellaceae</taxon>
        <taxon>Rikenella</taxon>
    </lineage>
</organism>
<feature type="chain" id="PRO_5016837605" description="Thioredoxin domain-containing protein" evidence="1">
    <location>
        <begin position="20"/>
        <end position="154"/>
    </location>
</feature>
<proteinExistence type="predicted"/>
<evidence type="ECO:0000313" key="3">
    <source>
        <dbReference type="Proteomes" id="UP000255233"/>
    </source>
</evidence>
<dbReference type="STRING" id="880526.GCA_000427365_01351"/>
<dbReference type="Gene3D" id="3.40.30.10">
    <property type="entry name" value="Glutaredoxin"/>
    <property type="match status" value="1"/>
</dbReference>
<evidence type="ECO:0000313" key="2">
    <source>
        <dbReference type="EMBL" id="SUE32905.1"/>
    </source>
</evidence>
<dbReference type="EMBL" id="UGVL01000001">
    <property type="protein sequence ID" value="SUE32905.1"/>
    <property type="molecule type" value="Genomic_DNA"/>
</dbReference>
<protein>
    <recommendedName>
        <fullName evidence="4">Thioredoxin domain-containing protein</fullName>
    </recommendedName>
</protein>
<gene>
    <name evidence="2" type="ORF">NCTC11190_00087</name>
</gene>
<dbReference type="InterPro" id="IPR036249">
    <property type="entry name" value="Thioredoxin-like_sf"/>
</dbReference>
<reference evidence="2 3" key="1">
    <citation type="submission" date="2018-06" db="EMBL/GenBank/DDBJ databases">
        <authorList>
            <consortium name="Pathogen Informatics"/>
            <person name="Doyle S."/>
        </authorList>
    </citation>
    <scope>NUCLEOTIDE SEQUENCE [LARGE SCALE GENOMIC DNA]</scope>
    <source>
        <strain evidence="2 3">NCTC11190</strain>
    </source>
</reference>
<sequence>MKKLLLSSLALLIAGTALAQKIVIGSRIPDFRDVRWLTTMPGGPGTGQTAPMLIEFHDPDNASSVRFFPKLADIRGKYGNVQVVVLVARPGSAADELRQAYGDRYYIGADPDGKVYRTFNVRFLPYTILVDSKGELYWQGNLGNITDAVLQKVR</sequence>
<evidence type="ECO:0008006" key="4">
    <source>
        <dbReference type="Google" id="ProtNLM"/>
    </source>
</evidence>
<accession>A0A379MMV7</accession>
<dbReference type="OrthoDB" id="1001439at2"/>
<evidence type="ECO:0000256" key="1">
    <source>
        <dbReference type="SAM" id="SignalP"/>
    </source>
</evidence>
<keyword evidence="3" id="KW-1185">Reference proteome</keyword>
<dbReference type="SUPFAM" id="SSF52833">
    <property type="entry name" value="Thioredoxin-like"/>
    <property type="match status" value="1"/>
</dbReference>
<dbReference type="AlphaFoldDB" id="A0A379MMV7"/>
<dbReference type="Proteomes" id="UP000255233">
    <property type="component" value="Unassembled WGS sequence"/>
</dbReference>
<dbReference type="RefSeq" id="WP_027291042.1">
    <property type="nucleotide sequence ID" value="NZ_CALVFX010000004.1"/>
</dbReference>
<name>A0A379MMV7_9BACT</name>
<keyword evidence="1" id="KW-0732">Signal</keyword>
<feature type="signal peptide" evidence="1">
    <location>
        <begin position="1"/>
        <end position="19"/>
    </location>
</feature>